<dbReference type="InterPro" id="IPR023214">
    <property type="entry name" value="HAD_sf"/>
</dbReference>
<name>A0A133Y409_9LACT</name>
<dbReference type="InterPro" id="IPR006379">
    <property type="entry name" value="HAD-SF_hydro_IIB"/>
</dbReference>
<evidence type="ECO:0000313" key="2">
    <source>
        <dbReference type="Proteomes" id="UP000070422"/>
    </source>
</evidence>
<dbReference type="InterPro" id="IPR036412">
    <property type="entry name" value="HAD-like_sf"/>
</dbReference>
<dbReference type="PANTHER" id="PTHR10000:SF8">
    <property type="entry name" value="HAD SUPERFAMILY HYDROLASE-LIKE, TYPE 3"/>
    <property type="match status" value="1"/>
</dbReference>
<dbReference type="SFLD" id="SFLDG01140">
    <property type="entry name" value="C2.B:_Phosphomannomutase_and_P"/>
    <property type="match status" value="1"/>
</dbReference>
<dbReference type="Proteomes" id="UP000070422">
    <property type="component" value="Unassembled WGS sequence"/>
</dbReference>
<protein>
    <submittedName>
        <fullName evidence="1">Cof-like hydrolase</fullName>
    </submittedName>
</protein>
<dbReference type="GO" id="GO:0016791">
    <property type="term" value="F:phosphatase activity"/>
    <property type="evidence" value="ECO:0007669"/>
    <property type="project" value="UniProtKB-ARBA"/>
</dbReference>
<dbReference type="AlphaFoldDB" id="A0A133Y409"/>
<dbReference type="GO" id="GO:0005829">
    <property type="term" value="C:cytosol"/>
    <property type="evidence" value="ECO:0007669"/>
    <property type="project" value="TreeGrafter"/>
</dbReference>
<dbReference type="OrthoDB" id="9790031at2"/>
<organism evidence="1 2">
    <name type="scientific">Aerococcus christensenii</name>
    <dbReference type="NCBI Taxonomy" id="87541"/>
    <lineage>
        <taxon>Bacteria</taxon>
        <taxon>Bacillati</taxon>
        <taxon>Bacillota</taxon>
        <taxon>Bacilli</taxon>
        <taxon>Lactobacillales</taxon>
        <taxon>Aerococcaceae</taxon>
        <taxon>Aerococcus</taxon>
    </lineage>
</organism>
<gene>
    <name evidence="1" type="ORF">HMPREF3187_00224</name>
</gene>
<dbReference type="SFLD" id="SFLDS00003">
    <property type="entry name" value="Haloacid_Dehalogenase"/>
    <property type="match status" value="1"/>
</dbReference>
<dbReference type="SUPFAM" id="SSF56784">
    <property type="entry name" value="HAD-like"/>
    <property type="match status" value="1"/>
</dbReference>
<dbReference type="EMBL" id="LSCQ01000016">
    <property type="protein sequence ID" value="KXB37939.1"/>
    <property type="molecule type" value="Genomic_DNA"/>
</dbReference>
<dbReference type="STRING" id="87541.AWM71_03645"/>
<dbReference type="InterPro" id="IPR000150">
    <property type="entry name" value="Cof"/>
</dbReference>
<comment type="caution">
    <text evidence="1">The sequence shown here is derived from an EMBL/GenBank/DDBJ whole genome shotgun (WGS) entry which is preliminary data.</text>
</comment>
<dbReference type="Gene3D" id="3.30.1240.10">
    <property type="match status" value="1"/>
</dbReference>
<accession>A0A133Y409</accession>
<dbReference type="Gene3D" id="3.40.50.1000">
    <property type="entry name" value="HAD superfamily/HAD-like"/>
    <property type="match status" value="1"/>
</dbReference>
<dbReference type="GO" id="GO:0000287">
    <property type="term" value="F:magnesium ion binding"/>
    <property type="evidence" value="ECO:0007669"/>
    <property type="project" value="TreeGrafter"/>
</dbReference>
<dbReference type="SFLD" id="SFLDG01144">
    <property type="entry name" value="C2.B.4:_PGP_Like"/>
    <property type="match status" value="1"/>
</dbReference>
<evidence type="ECO:0000313" key="1">
    <source>
        <dbReference type="EMBL" id="KXB37939.1"/>
    </source>
</evidence>
<dbReference type="PROSITE" id="PS01229">
    <property type="entry name" value="COF_2"/>
    <property type="match status" value="1"/>
</dbReference>
<proteinExistence type="predicted"/>
<dbReference type="CDD" id="cd07516">
    <property type="entry name" value="HAD_Pase"/>
    <property type="match status" value="1"/>
</dbReference>
<dbReference type="PATRIC" id="fig|87541.4.peg.223"/>
<dbReference type="PROSITE" id="PS01228">
    <property type="entry name" value="COF_1"/>
    <property type="match status" value="1"/>
</dbReference>
<reference evidence="1 2" key="1">
    <citation type="submission" date="2016-01" db="EMBL/GenBank/DDBJ databases">
        <authorList>
            <person name="Oliw E.H."/>
        </authorList>
    </citation>
    <scope>NUCLEOTIDE SEQUENCE [LARGE SCALE GENOMIC DNA]</scope>
    <source>
        <strain evidence="1 2">KA00635</strain>
    </source>
</reference>
<dbReference type="NCBIfam" id="TIGR01484">
    <property type="entry name" value="HAD-SF-IIB"/>
    <property type="match status" value="1"/>
</dbReference>
<sequence length="271" mass="30557">MYKLAVFDLDGTLLTSEHQVSSATYGALKDLKRNDIEIVISSGRPLPGVKKIQEQVGKELVRYLSSFNGGKIVDSCQNGRVLFQAALSDEEVREITEWMLEKDVDINTYDDQNVLALHQPKYPYMQYEADLVSLPIRVFDFRGRVLANKVMITGEPDYLDQLRCELPADWENRFNIVKSAPYFLEFNPLEANKGDSLRNLAEVLAIKQEEIMAFGDQENDLPMIEWAGMGVAMGNAVLSVKEAANYVTATNDEEGICQAVDHLVLGKMRRK</sequence>
<keyword evidence="1" id="KW-0378">Hydrolase</keyword>
<dbReference type="RefSeq" id="WP_060936392.1">
    <property type="nucleotide sequence ID" value="NZ_JASOZP010000018.1"/>
</dbReference>
<dbReference type="PANTHER" id="PTHR10000">
    <property type="entry name" value="PHOSPHOSERINE PHOSPHATASE"/>
    <property type="match status" value="1"/>
</dbReference>
<dbReference type="Pfam" id="PF08282">
    <property type="entry name" value="Hydrolase_3"/>
    <property type="match status" value="1"/>
</dbReference>
<dbReference type="NCBIfam" id="TIGR00099">
    <property type="entry name" value="Cof-subfamily"/>
    <property type="match status" value="1"/>
</dbReference>